<evidence type="ECO:0000256" key="2">
    <source>
        <dbReference type="ARBA" id="ARBA00022679"/>
    </source>
</evidence>
<keyword evidence="2" id="KW-0808">Transferase</keyword>
<dbReference type="AlphaFoldDB" id="A0AAV5AGU2"/>
<organism evidence="4 5">
    <name type="scientific">Clathrus columnatus</name>
    <dbReference type="NCBI Taxonomy" id="1419009"/>
    <lineage>
        <taxon>Eukaryota</taxon>
        <taxon>Fungi</taxon>
        <taxon>Dikarya</taxon>
        <taxon>Basidiomycota</taxon>
        <taxon>Agaricomycotina</taxon>
        <taxon>Agaricomycetes</taxon>
        <taxon>Phallomycetidae</taxon>
        <taxon>Phallales</taxon>
        <taxon>Clathraceae</taxon>
        <taxon>Clathrus</taxon>
    </lineage>
</organism>
<evidence type="ECO:0000256" key="1">
    <source>
        <dbReference type="ARBA" id="ARBA00022603"/>
    </source>
</evidence>
<accession>A0AAV5AGU2</accession>
<dbReference type="InterPro" id="IPR041698">
    <property type="entry name" value="Methyltransf_25"/>
</dbReference>
<evidence type="ECO:0000313" key="5">
    <source>
        <dbReference type="Proteomes" id="UP001050691"/>
    </source>
</evidence>
<dbReference type="Pfam" id="PF13649">
    <property type="entry name" value="Methyltransf_25"/>
    <property type="match status" value="1"/>
</dbReference>
<dbReference type="PANTHER" id="PTHR43861">
    <property type="entry name" value="TRANS-ACONITATE 2-METHYLTRANSFERASE-RELATED"/>
    <property type="match status" value="1"/>
</dbReference>
<name>A0AAV5AGU2_9AGAM</name>
<dbReference type="EMBL" id="BPWL01000009">
    <property type="protein sequence ID" value="GJJ13862.1"/>
    <property type="molecule type" value="Genomic_DNA"/>
</dbReference>
<sequence>MQTDNEPKYTQSYSNISAIYENALASHHKHAQVVLERLSTTYLHSGSRILDVGCGTGKPITSYFADKGHDVTGIDYSSGMLELARTAIPNATFLQADMTSWEFSDERQYDMVVASHCFYNFSVAQLRSLIYKLSYWAKKDGLVVIGMSYNQGTLNRRGMQFDQRGWAEGFTNTFLGHDYDSTFGRQEAWADLIKSTGLEIIHIDNAVCLKANDPNPDVQFYFTTKKVQTNPLIGPFPLPNTFSGPVTIQPEPWGELSEKREMTKVNKAAFEALREDPSCFPKIPNIEFQQTTELPSPDVQPGTFDGVLLNWILHLVPFPGDYIDHALKTISPSGNARIIVIQAAPDNELVNLINEASQGLNLPIQHHGSLLHQAEDKCKAAGFQAIRFIRSQGSINFGSIRGDERVEMAASLLSRLYTADESLQGQLEERLQNLLKVHFLFKLSGEITSQTVILVAEKK</sequence>
<keyword evidence="1" id="KW-0489">Methyltransferase</keyword>
<reference evidence="4" key="1">
    <citation type="submission" date="2021-10" db="EMBL/GenBank/DDBJ databases">
        <title>De novo Genome Assembly of Clathrus columnatus (Basidiomycota, Fungi) Using Illumina and Nanopore Sequence Data.</title>
        <authorList>
            <person name="Ogiso-Tanaka E."/>
            <person name="Itagaki H."/>
            <person name="Hosoya T."/>
            <person name="Hosaka K."/>
        </authorList>
    </citation>
    <scope>NUCLEOTIDE SEQUENCE</scope>
    <source>
        <strain evidence="4">MO-923</strain>
    </source>
</reference>
<dbReference type="PANTHER" id="PTHR43861:SF1">
    <property type="entry name" value="TRANS-ACONITATE 2-METHYLTRANSFERASE"/>
    <property type="match status" value="1"/>
</dbReference>
<dbReference type="GO" id="GO:0032259">
    <property type="term" value="P:methylation"/>
    <property type="evidence" value="ECO:0007669"/>
    <property type="project" value="UniProtKB-KW"/>
</dbReference>
<protein>
    <recommendedName>
        <fullName evidence="3">Methyltransferase domain-containing protein</fullName>
    </recommendedName>
</protein>
<evidence type="ECO:0000259" key="3">
    <source>
        <dbReference type="Pfam" id="PF13649"/>
    </source>
</evidence>
<feature type="domain" description="Methyltransferase" evidence="3">
    <location>
        <begin position="49"/>
        <end position="141"/>
    </location>
</feature>
<gene>
    <name evidence="4" type="ORF">Clacol_008119</name>
</gene>
<dbReference type="Gene3D" id="3.40.50.150">
    <property type="entry name" value="Vaccinia Virus protein VP39"/>
    <property type="match status" value="2"/>
</dbReference>
<proteinExistence type="predicted"/>
<dbReference type="CDD" id="cd02440">
    <property type="entry name" value="AdoMet_MTases"/>
    <property type="match status" value="1"/>
</dbReference>
<dbReference type="GO" id="GO:0008168">
    <property type="term" value="F:methyltransferase activity"/>
    <property type="evidence" value="ECO:0007669"/>
    <property type="project" value="UniProtKB-KW"/>
</dbReference>
<dbReference type="Proteomes" id="UP001050691">
    <property type="component" value="Unassembled WGS sequence"/>
</dbReference>
<dbReference type="SUPFAM" id="SSF53335">
    <property type="entry name" value="S-adenosyl-L-methionine-dependent methyltransferases"/>
    <property type="match status" value="2"/>
</dbReference>
<keyword evidence="5" id="KW-1185">Reference proteome</keyword>
<comment type="caution">
    <text evidence="4">The sequence shown here is derived from an EMBL/GenBank/DDBJ whole genome shotgun (WGS) entry which is preliminary data.</text>
</comment>
<evidence type="ECO:0000313" key="4">
    <source>
        <dbReference type="EMBL" id="GJJ13862.1"/>
    </source>
</evidence>
<dbReference type="InterPro" id="IPR029063">
    <property type="entry name" value="SAM-dependent_MTases_sf"/>
</dbReference>